<evidence type="ECO:0000313" key="6">
    <source>
        <dbReference type="EMBL" id="PNS15164.1"/>
    </source>
</evidence>
<evidence type="ECO:0000256" key="4">
    <source>
        <dbReference type="ARBA" id="ARBA00023239"/>
    </source>
</evidence>
<reference evidence="6 7" key="1">
    <citation type="submission" date="2017-06" db="EMBL/GenBank/DDBJ databases">
        <title>Draft genome sequence of a variant of Elsinoe murrayae.</title>
        <authorList>
            <person name="Cheng Q."/>
        </authorList>
    </citation>
    <scope>NUCLEOTIDE SEQUENCE [LARGE SCALE GENOMIC DNA]</scope>
    <source>
        <strain evidence="6 7">CQ-2017a</strain>
    </source>
</reference>
<dbReference type="Proteomes" id="UP000243797">
    <property type="component" value="Unassembled WGS sequence"/>
</dbReference>
<evidence type="ECO:0000256" key="3">
    <source>
        <dbReference type="ARBA" id="ARBA00022833"/>
    </source>
</evidence>
<gene>
    <name evidence="6" type="ORF">CAC42_8165</name>
</gene>
<evidence type="ECO:0000313" key="7">
    <source>
        <dbReference type="Proteomes" id="UP000243797"/>
    </source>
</evidence>
<protein>
    <recommendedName>
        <fullName evidence="5">CENP-V/GFA domain-containing protein</fullName>
    </recommendedName>
</protein>
<dbReference type="AlphaFoldDB" id="A0A2K1QJ12"/>
<keyword evidence="3" id="KW-0862">Zinc</keyword>
<evidence type="ECO:0000256" key="1">
    <source>
        <dbReference type="ARBA" id="ARBA00005495"/>
    </source>
</evidence>
<name>A0A2K1QJ12_9PEZI</name>
<accession>A0A2K1QJ12</accession>
<dbReference type="InParanoid" id="A0A2K1QJ12"/>
<dbReference type="GO" id="GO:0046872">
    <property type="term" value="F:metal ion binding"/>
    <property type="evidence" value="ECO:0007669"/>
    <property type="project" value="UniProtKB-KW"/>
</dbReference>
<dbReference type="InterPro" id="IPR006913">
    <property type="entry name" value="CENP-V/GFA"/>
</dbReference>
<keyword evidence="4" id="KW-0456">Lyase</keyword>
<organism evidence="6 7">
    <name type="scientific">Sphaceloma murrayae</name>
    <dbReference type="NCBI Taxonomy" id="2082308"/>
    <lineage>
        <taxon>Eukaryota</taxon>
        <taxon>Fungi</taxon>
        <taxon>Dikarya</taxon>
        <taxon>Ascomycota</taxon>
        <taxon>Pezizomycotina</taxon>
        <taxon>Dothideomycetes</taxon>
        <taxon>Dothideomycetidae</taxon>
        <taxon>Myriangiales</taxon>
        <taxon>Elsinoaceae</taxon>
        <taxon>Sphaceloma</taxon>
    </lineage>
</organism>
<sequence>MSELGRPLTITGGCNCGLLRYTITLPAETTVPLTDNATCQCTLCRKFTGAIAPSLLVCKVEWCSKPLFHDSPHYKMYVTNIIPGTTGRRGFCAECGSSMGMHSKVGAEMEDFEIYTGTVDEELLAGKVVGEEEGPYGKRVKRDEGIGHILTDTSKRGHIWVENAVKGFNLKGPKLWRQDEGVQFDDVEEAKKAVR</sequence>
<dbReference type="PROSITE" id="PS51891">
    <property type="entry name" value="CENP_V_GFA"/>
    <property type="match status" value="1"/>
</dbReference>
<comment type="caution">
    <text evidence="6">The sequence shown here is derived from an EMBL/GenBank/DDBJ whole genome shotgun (WGS) entry which is preliminary data.</text>
</comment>
<dbReference type="PANTHER" id="PTHR33337">
    <property type="entry name" value="GFA DOMAIN-CONTAINING PROTEIN"/>
    <property type="match status" value="1"/>
</dbReference>
<dbReference type="Gene3D" id="3.90.1590.10">
    <property type="entry name" value="glutathione-dependent formaldehyde- activating enzyme (gfa)"/>
    <property type="match status" value="1"/>
</dbReference>
<dbReference type="SUPFAM" id="SSF51316">
    <property type="entry name" value="Mss4-like"/>
    <property type="match status" value="1"/>
</dbReference>
<dbReference type="PANTHER" id="PTHR33337:SF40">
    <property type="entry name" value="CENP-V_GFA DOMAIN-CONTAINING PROTEIN-RELATED"/>
    <property type="match status" value="1"/>
</dbReference>
<evidence type="ECO:0000259" key="5">
    <source>
        <dbReference type="PROSITE" id="PS51891"/>
    </source>
</evidence>
<comment type="similarity">
    <text evidence="1">Belongs to the Gfa family.</text>
</comment>
<dbReference type="EMBL" id="NKHZ01000080">
    <property type="protein sequence ID" value="PNS15164.1"/>
    <property type="molecule type" value="Genomic_DNA"/>
</dbReference>
<dbReference type="Pfam" id="PF04828">
    <property type="entry name" value="GFA"/>
    <property type="match status" value="1"/>
</dbReference>
<dbReference type="STRING" id="2082308.A0A2K1QJ12"/>
<keyword evidence="2" id="KW-0479">Metal-binding</keyword>
<evidence type="ECO:0000256" key="2">
    <source>
        <dbReference type="ARBA" id="ARBA00022723"/>
    </source>
</evidence>
<proteinExistence type="inferred from homology"/>
<dbReference type="InterPro" id="IPR011057">
    <property type="entry name" value="Mss4-like_sf"/>
</dbReference>
<keyword evidence="7" id="KW-1185">Reference proteome</keyword>
<dbReference type="GO" id="GO:0016846">
    <property type="term" value="F:carbon-sulfur lyase activity"/>
    <property type="evidence" value="ECO:0007669"/>
    <property type="project" value="InterPro"/>
</dbReference>
<feature type="domain" description="CENP-V/GFA" evidence="5">
    <location>
        <begin position="10"/>
        <end position="137"/>
    </location>
</feature>
<dbReference type="OrthoDB" id="6329284at2759"/>